<organism evidence="3 4">
    <name type="scientific">Bifidobacterium psychraerophilum</name>
    <dbReference type="NCBI Taxonomy" id="218140"/>
    <lineage>
        <taxon>Bacteria</taxon>
        <taxon>Bacillati</taxon>
        <taxon>Actinomycetota</taxon>
        <taxon>Actinomycetes</taxon>
        <taxon>Bifidobacteriales</taxon>
        <taxon>Bifidobacteriaceae</taxon>
        <taxon>Bifidobacterium</taxon>
    </lineage>
</organism>
<evidence type="ECO:0000256" key="1">
    <source>
        <dbReference type="SAM" id="Phobius"/>
    </source>
</evidence>
<keyword evidence="3" id="KW-0269">Exonuclease</keyword>
<keyword evidence="3" id="KW-0540">Nuclease</keyword>
<feature type="domain" description="Endonuclease/exonuclease/phosphatase" evidence="2">
    <location>
        <begin position="151"/>
        <end position="363"/>
    </location>
</feature>
<sequence>MPITLDSADRHGADHDGASETKRMEGAFSMSAQHGGHSSLLRMIATVIARLLMLAALIGVLARLVPSRFSDIPYLPVLVSGTPWFALAAAIALLLGLLSKRWATALIALLCLCTQVWWQYPFFSSSTALPSAADTATSSTPDTGDAYARVMTANVYKGRADAQSIVDLVKSERVEVLALQETTDAFVRKLDAAGIGDYLPYSKVASSDKTYGNGIWSATQLTSTVNDQINSSASYMPAGTVAFPGASTSIRFVSVHTTSPTSGEWAQWKRSLTELQTFREHADINTKYVLMGDFNATYDHGPFRDFLGKRFSDAARESGDGFTMTWPANRAHIPPLVSIDHIVVDQGIAAGNMKVARIPGSDHAALLATIALH</sequence>
<name>A0A087CEF4_9BIFI</name>
<dbReference type="SUPFAM" id="SSF56219">
    <property type="entry name" value="DNase I-like"/>
    <property type="match status" value="1"/>
</dbReference>
<proteinExistence type="predicted"/>
<dbReference type="eggNOG" id="COG3568">
    <property type="taxonomic scope" value="Bacteria"/>
</dbReference>
<keyword evidence="3" id="KW-0378">Hydrolase</keyword>
<dbReference type="GO" id="GO:0004519">
    <property type="term" value="F:endonuclease activity"/>
    <property type="evidence" value="ECO:0007669"/>
    <property type="project" value="UniProtKB-KW"/>
</dbReference>
<accession>A0A087CEF4</accession>
<dbReference type="Proteomes" id="UP000029050">
    <property type="component" value="Unassembled WGS sequence"/>
</dbReference>
<gene>
    <name evidence="3" type="ORF">BPSY_2066</name>
</gene>
<feature type="transmembrane region" description="Helical" evidence="1">
    <location>
        <begin position="102"/>
        <end position="120"/>
    </location>
</feature>
<protein>
    <submittedName>
        <fullName evidence="3">Endonuclease/exonuclease/phosphatase</fullName>
    </submittedName>
</protein>
<evidence type="ECO:0000259" key="2">
    <source>
        <dbReference type="Pfam" id="PF03372"/>
    </source>
</evidence>
<evidence type="ECO:0000313" key="3">
    <source>
        <dbReference type="EMBL" id="KFI81654.1"/>
    </source>
</evidence>
<comment type="caution">
    <text evidence="3">The sequence shown here is derived from an EMBL/GenBank/DDBJ whole genome shotgun (WGS) entry which is preliminary data.</text>
</comment>
<dbReference type="InterPro" id="IPR036691">
    <property type="entry name" value="Endo/exonu/phosph_ase_sf"/>
</dbReference>
<dbReference type="STRING" id="218140.BPSY_2066"/>
<dbReference type="EMBL" id="JGZI01000010">
    <property type="protein sequence ID" value="KFI81654.1"/>
    <property type="molecule type" value="Genomic_DNA"/>
</dbReference>
<dbReference type="InterPro" id="IPR005135">
    <property type="entry name" value="Endo/exonuclease/phosphatase"/>
</dbReference>
<dbReference type="Gene3D" id="3.60.10.10">
    <property type="entry name" value="Endonuclease/exonuclease/phosphatase"/>
    <property type="match status" value="1"/>
</dbReference>
<dbReference type="Pfam" id="PF03372">
    <property type="entry name" value="Exo_endo_phos"/>
    <property type="match status" value="1"/>
</dbReference>
<dbReference type="AlphaFoldDB" id="A0A087CEF4"/>
<feature type="transmembrane region" description="Helical" evidence="1">
    <location>
        <begin position="40"/>
        <end position="62"/>
    </location>
</feature>
<keyword evidence="1" id="KW-0472">Membrane</keyword>
<keyword evidence="4" id="KW-1185">Reference proteome</keyword>
<evidence type="ECO:0000313" key="4">
    <source>
        <dbReference type="Proteomes" id="UP000029050"/>
    </source>
</evidence>
<keyword evidence="1" id="KW-0812">Transmembrane</keyword>
<dbReference type="GO" id="GO:0004527">
    <property type="term" value="F:exonuclease activity"/>
    <property type="evidence" value="ECO:0007669"/>
    <property type="project" value="UniProtKB-KW"/>
</dbReference>
<keyword evidence="3" id="KW-0255">Endonuclease</keyword>
<reference evidence="3 4" key="1">
    <citation type="submission" date="2014-03" db="EMBL/GenBank/DDBJ databases">
        <title>Genomics of Bifidobacteria.</title>
        <authorList>
            <person name="Ventura M."/>
            <person name="Milani C."/>
            <person name="Lugli G.A."/>
        </authorList>
    </citation>
    <scope>NUCLEOTIDE SEQUENCE [LARGE SCALE GENOMIC DNA]</scope>
    <source>
        <strain evidence="3 4">LMG 21775</strain>
    </source>
</reference>
<keyword evidence="1" id="KW-1133">Transmembrane helix</keyword>
<feature type="transmembrane region" description="Helical" evidence="1">
    <location>
        <begin position="74"/>
        <end position="95"/>
    </location>
</feature>